<evidence type="ECO:0000256" key="2">
    <source>
        <dbReference type="ARBA" id="ARBA00022695"/>
    </source>
</evidence>
<dbReference type="PANTHER" id="PTHR30621">
    <property type="entry name" value="GLUTAMINE SYNTHETASE ADENYLYLTRANSFERASE"/>
    <property type="match status" value="1"/>
</dbReference>
<evidence type="ECO:0000256" key="1">
    <source>
        <dbReference type="ARBA" id="ARBA00022679"/>
    </source>
</evidence>
<evidence type="ECO:0000256" key="4">
    <source>
        <dbReference type="ARBA" id="ARBA00022840"/>
    </source>
</evidence>
<dbReference type="GO" id="GO:0000820">
    <property type="term" value="P:regulation of glutamine family amino acid metabolic process"/>
    <property type="evidence" value="ECO:0007669"/>
    <property type="project" value="TreeGrafter"/>
</dbReference>
<dbReference type="GO" id="GO:0005524">
    <property type="term" value="F:ATP binding"/>
    <property type="evidence" value="ECO:0007669"/>
    <property type="project" value="UniProtKB-KW"/>
</dbReference>
<dbReference type="InterPro" id="IPR005190">
    <property type="entry name" value="GlnE_rpt_dom"/>
</dbReference>
<dbReference type="InterPro" id="IPR023057">
    <property type="entry name" value="GlnE"/>
</dbReference>
<feature type="domain" description="PII-uridylyltransferase/Glutamine-synthetase adenylyltransferase" evidence="8">
    <location>
        <begin position="834"/>
        <end position="943"/>
    </location>
</feature>
<dbReference type="Gene3D" id="1.10.4050.10">
    <property type="entry name" value="Glutamine synthase adenylyltransferase GlnE"/>
    <property type="match status" value="1"/>
</dbReference>
<dbReference type="FunFam" id="3.30.460.10:FF:000009">
    <property type="entry name" value="Bifunctional glutamine synthetase adenylyltransferase/adenylyl-removing enzyme"/>
    <property type="match status" value="1"/>
</dbReference>
<dbReference type="AlphaFoldDB" id="A0A3B1BDZ7"/>
<keyword evidence="6" id="KW-0511">Multifunctional enzyme</keyword>
<dbReference type="Gene3D" id="1.20.120.330">
    <property type="entry name" value="Nucleotidyltransferases domain 2"/>
    <property type="match status" value="2"/>
</dbReference>
<evidence type="ECO:0000259" key="7">
    <source>
        <dbReference type="Pfam" id="PF03710"/>
    </source>
</evidence>
<reference evidence="9" key="1">
    <citation type="submission" date="2018-06" db="EMBL/GenBank/DDBJ databases">
        <authorList>
            <person name="Zhirakovskaya E."/>
        </authorList>
    </citation>
    <scope>NUCLEOTIDE SEQUENCE</scope>
</reference>
<keyword evidence="2 9" id="KW-0548">Nucleotidyltransferase</keyword>
<evidence type="ECO:0000313" key="9">
    <source>
        <dbReference type="EMBL" id="VAX10243.1"/>
    </source>
</evidence>
<dbReference type="CDD" id="cd05401">
    <property type="entry name" value="NT_GlnE_GlnD_like"/>
    <property type="match status" value="2"/>
</dbReference>
<dbReference type="EC" id="2.7.7.42" evidence="9"/>
<feature type="domain" description="Glutamate-ammonia ligase adenylyltransferase repeated" evidence="7">
    <location>
        <begin position="42"/>
        <end position="275"/>
    </location>
</feature>
<organism evidence="9">
    <name type="scientific">hydrothermal vent metagenome</name>
    <dbReference type="NCBI Taxonomy" id="652676"/>
    <lineage>
        <taxon>unclassified sequences</taxon>
        <taxon>metagenomes</taxon>
        <taxon>ecological metagenomes</taxon>
    </lineage>
</organism>
<accession>A0A3B1BDZ7</accession>
<dbReference type="InterPro" id="IPR043519">
    <property type="entry name" value="NT_sf"/>
</dbReference>
<dbReference type="PANTHER" id="PTHR30621:SF0">
    <property type="entry name" value="BIFUNCTIONAL GLUTAMINE SYNTHETASE ADENYLYLTRANSFERASE_ADENYLYL-REMOVING ENZYME"/>
    <property type="match status" value="1"/>
</dbReference>
<dbReference type="InterPro" id="IPR013546">
    <property type="entry name" value="PII_UdlTrfase/GS_AdlTrfase"/>
</dbReference>
<dbReference type="EMBL" id="UOFY01000047">
    <property type="protein sequence ID" value="VAX10243.1"/>
    <property type="molecule type" value="Genomic_DNA"/>
</dbReference>
<evidence type="ECO:0000256" key="6">
    <source>
        <dbReference type="ARBA" id="ARBA00023268"/>
    </source>
</evidence>
<dbReference type="SUPFAM" id="SSF81301">
    <property type="entry name" value="Nucleotidyltransferase"/>
    <property type="match status" value="2"/>
</dbReference>
<dbReference type="Gene3D" id="3.30.460.10">
    <property type="entry name" value="Beta Polymerase, domain 2"/>
    <property type="match status" value="2"/>
</dbReference>
<dbReference type="Gene3D" id="1.20.120.1510">
    <property type="match status" value="1"/>
</dbReference>
<dbReference type="NCBIfam" id="NF008292">
    <property type="entry name" value="PRK11072.1"/>
    <property type="match status" value="1"/>
</dbReference>
<keyword evidence="1 9" id="KW-0808">Transferase</keyword>
<dbReference type="FunFam" id="1.20.120.330:FF:000005">
    <property type="entry name" value="Bifunctional glutamine synthetase adenylyltransferase/adenylyl-removing enzyme"/>
    <property type="match status" value="1"/>
</dbReference>
<dbReference type="GO" id="GO:0005829">
    <property type="term" value="C:cytosol"/>
    <property type="evidence" value="ECO:0007669"/>
    <property type="project" value="TreeGrafter"/>
</dbReference>
<dbReference type="GO" id="GO:0016874">
    <property type="term" value="F:ligase activity"/>
    <property type="evidence" value="ECO:0007669"/>
    <property type="project" value="UniProtKB-KW"/>
</dbReference>
<dbReference type="HAMAP" id="MF_00802">
    <property type="entry name" value="GlnE"/>
    <property type="match status" value="1"/>
</dbReference>
<name>A0A3B1BDZ7_9ZZZZ</name>
<feature type="domain" description="Glutamate-ammonia ligase adenylyltransferase repeated" evidence="7">
    <location>
        <begin position="560"/>
        <end position="812"/>
    </location>
</feature>
<keyword evidence="9" id="KW-0436">Ligase</keyword>
<dbReference type="SUPFAM" id="SSF81593">
    <property type="entry name" value="Nucleotidyltransferase substrate binding subunit/domain"/>
    <property type="match status" value="2"/>
</dbReference>
<evidence type="ECO:0000256" key="3">
    <source>
        <dbReference type="ARBA" id="ARBA00022741"/>
    </source>
</evidence>
<proteinExistence type="inferred from homology"/>
<dbReference type="GO" id="GO:0008882">
    <property type="term" value="F:[glutamate-ammonia-ligase] adenylyltransferase activity"/>
    <property type="evidence" value="ECO:0007669"/>
    <property type="project" value="UniProtKB-EC"/>
</dbReference>
<keyword evidence="3" id="KW-0547">Nucleotide-binding</keyword>
<keyword evidence="5" id="KW-0460">Magnesium</keyword>
<evidence type="ECO:0000259" key="8">
    <source>
        <dbReference type="Pfam" id="PF08335"/>
    </source>
</evidence>
<dbReference type="Pfam" id="PF03710">
    <property type="entry name" value="GlnE"/>
    <property type="match status" value="2"/>
</dbReference>
<protein>
    <submittedName>
        <fullName evidence="9">Glutamate-ammonia-ligase adenylyltransferase</fullName>
        <ecNumber evidence="9">2.7.7.42</ecNumber>
    </submittedName>
</protein>
<dbReference type="Pfam" id="PF08335">
    <property type="entry name" value="GlnD_UR_UTase"/>
    <property type="match status" value="2"/>
</dbReference>
<sequence length="952" mass="107571">MNTLIAALASLPEPLRARVADSWADCSQKIDSPLSDSLAASLPMVWAGSDFVMKACLRQPQWLTDGWVEKAEVDHQPLIALLAGVDDEAGLQQRLRQYRNQHMLRIIWRDLAGWARLAETLNDLSELAAACIDASLHCLYLRQCEALGTPRDAQGEAVEMVVLGMGKLGAKELNLSSDIDLIFAYREEGEIEHDGKSLSHSQFFTRLGQALIRVLDTMTADGFVFRVDMRLRPFGESGPLAISFAAMENYYLIHGREWERYAMIKAQVVAGACQDGEQLMSLLRPFVYRHYLDFGAFESLREMKAMIMREVRRKDMADNIKLGEGGIREVEFIAQLFQLIRGGQDRALQTPALFDVFAYLREQNYLPQIAVDELLQAYEFLRLSENRLQAWADQQTHVLPTEAEARLRLAFSMGYADWEEYRLVLEQQRRTVHRHFAQVFDAPQTEEQEDTPQAILDGLWQDGLETENEETAQTVLQEAGFTDAGESLRRLRLLKAGRRYLSLPVKSRKRFDRLMPLLLGACGQNTNADVTLIRTLDLLEQIARRSVYMALLVEYPLALSQLVKLCSASPWIARYLSQQPLLLDELLDPRTLYAPPDKVALEADLQSRMAACAEGDLEQAMDALRHFCHSNVLRVAAADQIGALPVMKVSDHLSWIAEVVLEESLQLAWQDLLARHGKVQCGQSSGKGFAIIAYGKLGGQELGYGSDLDLVFLHACNDASLMTDGEQPLSLPVFFARLGQRLIHILTAHTPAGKLYEIDMRLRPDGASGTLVSSLDSYAGYQQNKAWIWEHQALARARFVAGDPRIAEGFEQIRQQILAQPREEKSLRKEIISMRQRMREELLKKSSGQFDLKQGAGGIVDIEFMVQFAVLAWAQQCPHLTGFSDTIRQLEVMGQNSLMPMDEVAILTDAYQQYRSRLHRLALQEQGKLVVDTEFVELREAVGRIWSEWMDK</sequence>
<keyword evidence="4" id="KW-0067">ATP-binding</keyword>
<gene>
    <name evidence="9" type="ORF">MNBD_GAMMA25-29</name>
</gene>
<evidence type="ECO:0000256" key="5">
    <source>
        <dbReference type="ARBA" id="ARBA00022842"/>
    </source>
</evidence>
<feature type="domain" description="PII-uridylyltransferase/Glutamine-synthetase adenylyltransferase" evidence="8">
    <location>
        <begin position="301"/>
        <end position="440"/>
    </location>
</feature>